<feature type="domain" description="Wax synthase" evidence="7">
    <location>
        <begin position="157"/>
        <end position="224"/>
    </location>
</feature>
<name>A0A1I2G2Y3_9BACT</name>
<dbReference type="InterPro" id="IPR044851">
    <property type="entry name" value="Wax_synthase"/>
</dbReference>
<reference evidence="9" key="1">
    <citation type="submission" date="2016-10" db="EMBL/GenBank/DDBJ databases">
        <authorList>
            <person name="Varghese N."/>
            <person name="Submissions S."/>
        </authorList>
    </citation>
    <scope>NUCLEOTIDE SEQUENCE [LARGE SCALE GENOMIC DNA]</scope>
    <source>
        <strain evidence="9">ATCC 25963</strain>
    </source>
</reference>
<dbReference type="PANTHER" id="PTHR31595:SF57">
    <property type="entry name" value="OS04G0481900 PROTEIN"/>
    <property type="match status" value="1"/>
</dbReference>
<accession>A0A1I2G2Y3</accession>
<dbReference type="GO" id="GO:0016020">
    <property type="term" value="C:membrane"/>
    <property type="evidence" value="ECO:0007669"/>
    <property type="project" value="UniProtKB-SubCell"/>
</dbReference>
<keyword evidence="4" id="KW-0812">Transmembrane</keyword>
<evidence type="ECO:0000313" key="8">
    <source>
        <dbReference type="EMBL" id="SFF11912.1"/>
    </source>
</evidence>
<dbReference type="Proteomes" id="UP000199400">
    <property type="component" value="Unassembled WGS sequence"/>
</dbReference>
<evidence type="ECO:0000256" key="2">
    <source>
        <dbReference type="ARBA" id="ARBA00005179"/>
    </source>
</evidence>
<protein>
    <submittedName>
        <fullName evidence="8">Membrane bound O-acyl transferase family protein</fullName>
    </submittedName>
</protein>
<dbReference type="STRING" id="54.SAMN02745121_07011"/>
<evidence type="ECO:0000259" key="7">
    <source>
        <dbReference type="Pfam" id="PF13813"/>
    </source>
</evidence>
<comment type="subcellular location">
    <subcellularLocation>
        <location evidence="1">Membrane</location>
        <topology evidence="1">Multi-pass membrane protein</topology>
    </subcellularLocation>
</comment>
<comment type="pathway">
    <text evidence="2">Secondary metabolite biosynthesis.</text>
</comment>
<evidence type="ECO:0000313" key="9">
    <source>
        <dbReference type="Proteomes" id="UP000199400"/>
    </source>
</evidence>
<proteinExistence type="predicted"/>
<organism evidence="8 9">
    <name type="scientific">Nannocystis exedens</name>
    <dbReference type="NCBI Taxonomy" id="54"/>
    <lineage>
        <taxon>Bacteria</taxon>
        <taxon>Pseudomonadati</taxon>
        <taxon>Myxococcota</taxon>
        <taxon>Polyangia</taxon>
        <taxon>Nannocystales</taxon>
        <taxon>Nannocystaceae</taxon>
        <taxon>Nannocystis</taxon>
    </lineage>
</organism>
<sequence length="285" mass="31247">MLALLVLAALVTAGSPLRRALGLVVALPAFLVPFDAGSPFLRAVLAAAAFWGFARLIDLAREPREFGPLRRVIHVLAIVDSRRCEWVPPRFDVGVWSRTLVAAACMYMSLWTGVVLAPHYGGLPLRWLAGCAFVYAFAETAAGLLEGIGRLLGARVPPVQRHPILARSLRDFWGERWNLVVNRWLRQHCFVPLARRGHAGAGLALAFAVSVALHTWIVAASLDLDMVLRTAAFFSLQGVLLAVEGPLRVRRWPLPLARAWALGGTILPSPLFTEPMLRMFAELVT</sequence>
<keyword evidence="3 8" id="KW-0808">Transferase</keyword>
<dbReference type="Pfam" id="PF13813">
    <property type="entry name" value="MBOAT_2"/>
    <property type="match status" value="1"/>
</dbReference>
<dbReference type="GO" id="GO:0006629">
    <property type="term" value="P:lipid metabolic process"/>
    <property type="evidence" value="ECO:0007669"/>
    <property type="project" value="InterPro"/>
</dbReference>
<keyword evidence="9" id="KW-1185">Reference proteome</keyword>
<dbReference type="InterPro" id="IPR032805">
    <property type="entry name" value="Wax_synthase_dom"/>
</dbReference>
<dbReference type="OrthoDB" id="213907at2"/>
<gene>
    <name evidence="8" type="ORF">SAMN02745121_07011</name>
</gene>
<evidence type="ECO:0000256" key="5">
    <source>
        <dbReference type="ARBA" id="ARBA00022989"/>
    </source>
</evidence>
<keyword evidence="5" id="KW-1133">Transmembrane helix</keyword>
<dbReference type="GO" id="GO:0008374">
    <property type="term" value="F:O-acyltransferase activity"/>
    <property type="evidence" value="ECO:0007669"/>
    <property type="project" value="InterPro"/>
</dbReference>
<evidence type="ECO:0000256" key="1">
    <source>
        <dbReference type="ARBA" id="ARBA00004141"/>
    </source>
</evidence>
<evidence type="ECO:0000256" key="3">
    <source>
        <dbReference type="ARBA" id="ARBA00022679"/>
    </source>
</evidence>
<dbReference type="PANTHER" id="PTHR31595">
    <property type="entry name" value="LONG-CHAIN-ALCOHOL O-FATTY-ACYLTRANSFERASE 3-RELATED"/>
    <property type="match status" value="1"/>
</dbReference>
<evidence type="ECO:0000256" key="6">
    <source>
        <dbReference type="ARBA" id="ARBA00023136"/>
    </source>
</evidence>
<dbReference type="EMBL" id="FOMX01000030">
    <property type="protein sequence ID" value="SFF11912.1"/>
    <property type="molecule type" value="Genomic_DNA"/>
</dbReference>
<dbReference type="RefSeq" id="WP_096325772.1">
    <property type="nucleotide sequence ID" value="NZ_FOMX01000030.1"/>
</dbReference>
<evidence type="ECO:0000256" key="4">
    <source>
        <dbReference type="ARBA" id="ARBA00022692"/>
    </source>
</evidence>
<dbReference type="AlphaFoldDB" id="A0A1I2G2Y3"/>
<keyword evidence="6" id="KW-0472">Membrane</keyword>